<evidence type="ECO:0000313" key="3">
    <source>
        <dbReference type="EMBL" id="EET60833.1"/>
    </source>
</evidence>
<dbReference type="eggNOG" id="COG1373">
    <property type="taxonomic scope" value="Bacteria"/>
</dbReference>
<name>C6LF94_9FIRM</name>
<dbReference type="EMBL" id="ACCL02000009">
    <property type="protein sequence ID" value="EET60833.1"/>
    <property type="molecule type" value="Genomic_DNA"/>
</dbReference>
<evidence type="ECO:0000259" key="1">
    <source>
        <dbReference type="Pfam" id="PF13173"/>
    </source>
</evidence>
<dbReference type="PANTHER" id="PTHR33295:SF20">
    <property type="entry name" value="ATPASE"/>
    <property type="match status" value="1"/>
</dbReference>
<keyword evidence="4" id="KW-1185">Reference proteome</keyword>
<dbReference type="InterPro" id="IPR027417">
    <property type="entry name" value="P-loop_NTPase"/>
</dbReference>
<dbReference type="STRING" id="168384.SAMN05660368_04038"/>
<organism evidence="3 4">
    <name type="scientific">Marvinbryantia formatexigens DSM 14469</name>
    <dbReference type="NCBI Taxonomy" id="478749"/>
    <lineage>
        <taxon>Bacteria</taxon>
        <taxon>Bacillati</taxon>
        <taxon>Bacillota</taxon>
        <taxon>Clostridia</taxon>
        <taxon>Lachnospirales</taxon>
        <taxon>Lachnospiraceae</taxon>
        <taxon>Marvinbryantia</taxon>
    </lineage>
</organism>
<dbReference type="InterPro" id="IPR041682">
    <property type="entry name" value="AAA_14"/>
</dbReference>
<comment type="caution">
    <text evidence="3">The sequence shown here is derived from an EMBL/GenBank/DDBJ whole genome shotgun (WGS) entry which is preliminary data.</text>
</comment>
<reference evidence="3" key="1">
    <citation type="submission" date="2009-07" db="EMBL/GenBank/DDBJ databases">
        <authorList>
            <person name="Weinstock G."/>
            <person name="Sodergren E."/>
            <person name="Clifton S."/>
            <person name="Fulton L."/>
            <person name="Fulton B."/>
            <person name="Courtney L."/>
            <person name="Fronick C."/>
            <person name="Harrison M."/>
            <person name="Strong C."/>
            <person name="Farmer C."/>
            <person name="Delahaunty K."/>
            <person name="Markovic C."/>
            <person name="Hall O."/>
            <person name="Minx P."/>
            <person name="Tomlinson C."/>
            <person name="Mitreva M."/>
            <person name="Nelson J."/>
            <person name="Hou S."/>
            <person name="Wollam A."/>
            <person name="Pepin K.H."/>
            <person name="Johnson M."/>
            <person name="Bhonagiri V."/>
            <person name="Nash W.E."/>
            <person name="Warren W."/>
            <person name="Chinwalla A."/>
            <person name="Mardis E.R."/>
            <person name="Wilson R.K."/>
        </authorList>
    </citation>
    <scope>NUCLEOTIDE SEQUENCE [LARGE SCALE GENOMIC DNA]</scope>
    <source>
        <strain evidence="3">DSM 14469</strain>
    </source>
</reference>
<dbReference type="Proteomes" id="UP000005561">
    <property type="component" value="Unassembled WGS sequence"/>
</dbReference>
<dbReference type="Pfam" id="PF13635">
    <property type="entry name" value="DUF4143"/>
    <property type="match status" value="1"/>
</dbReference>
<dbReference type="SUPFAM" id="SSF52540">
    <property type="entry name" value="P-loop containing nucleoside triphosphate hydrolases"/>
    <property type="match status" value="1"/>
</dbReference>
<dbReference type="InterPro" id="IPR025420">
    <property type="entry name" value="DUF4143"/>
</dbReference>
<evidence type="ECO:0008006" key="5">
    <source>
        <dbReference type="Google" id="ProtNLM"/>
    </source>
</evidence>
<evidence type="ECO:0000313" key="4">
    <source>
        <dbReference type="Proteomes" id="UP000005561"/>
    </source>
</evidence>
<dbReference type="Pfam" id="PF13173">
    <property type="entry name" value="AAA_14"/>
    <property type="match status" value="1"/>
</dbReference>
<feature type="domain" description="AAA" evidence="1">
    <location>
        <begin position="28"/>
        <end position="157"/>
    </location>
</feature>
<gene>
    <name evidence="3" type="ORF">BRYFOR_07296</name>
</gene>
<protein>
    <recommendedName>
        <fullName evidence="5">AAA domain-containing protein</fullName>
    </recommendedName>
</protein>
<dbReference type="PANTHER" id="PTHR33295">
    <property type="entry name" value="ATPASE"/>
    <property type="match status" value="1"/>
</dbReference>
<sequence>MEGLPVAVRRIERKEYLEKLIAFRDKNIIKIITGVRRCGKSTLMEMYQDYLRKNGVSGEQIVAVNLEDYDFYDLREPKALHAYIKERLVQDKMTYVFLDEVQHCDDFAGVLDSLFIKKNVDLYVTGSNAYMLSSEIATLISGRYVEIRMLPLSFKEYVMSTGNMQELGKKYVTYLENSSFPYTLELAGRPKEIRDYLDGIYNTIVVKDIAKRNKFPDTMMLESIVRFLFDSIGSPLSTKKIADTMTSNGRKIDTKTVEKYLDALMESYIIYQAKRYNIKGKQYLKTLEKYYVVDIGLRYMLLGARSADVGHILENVVYLELIRRGYDVYVGRLDELEVDFVAMDYKRITYYQVAASVRDEQTLRRELAPLQKINDHYPKFLLTLDEDPEGDYEGIRRVNALEWLMGMTEI</sequence>
<dbReference type="AlphaFoldDB" id="C6LF94"/>
<accession>C6LF94</accession>
<evidence type="ECO:0000259" key="2">
    <source>
        <dbReference type="Pfam" id="PF13635"/>
    </source>
</evidence>
<feature type="domain" description="DUF4143" evidence="2">
    <location>
        <begin position="207"/>
        <end position="355"/>
    </location>
</feature>
<proteinExistence type="predicted"/>